<evidence type="ECO:0000256" key="1">
    <source>
        <dbReference type="ARBA" id="ARBA00007261"/>
    </source>
</evidence>
<gene>
    <name evidence="4" type="ORF">SAMN02745975_01465</name>
</gene>
<evidence type="ECO:0000259" key="3">
    <source>
        <dbReference type="Pfam" id="PF05193"/>
    </source>
</evidence>
<feature type="domain" description="Peptidase M16 C-terminal" evidence="3">
    <location>
        <begin position="172"/>
        <end position="333"/>
    </location>
</feature>
<dbReference type="PANTHER" id="PTHR11851:SF49">
    <property type="entry name" value="MITOCHONDRIAL-PROCESSING PEPTIDASE SUBUNIT ALPHA"/>
    <property type="match status" value="1"/>
</dbReference>
<dbReference type="InterPro" id="IPR011249">
    <property type="entry name" value="Metalloenz_LuxS/M16"/>
</dbReference>
<evidence type="ECO:0000313" key="5">
    <source>
        <dbReference type="Proteomes" id="UP000184536"/>
    </source>
</evidence>
<evidence type="ECO:0000313" key="4">
    <source>
        <dbReference type="EMBL" id="SHJ17946.1"/>
    </source>
</evidence>
<dbReference type="InterPro" id="IPR007863">
    <property type="entry name" value="Peptidase_M16_C"/>
</dbReference>
<dbReference type="SUPFAM" id="SSF63411">
    <property type="entry name" value="LuxS/MPP-like metallohydrolase"/>
    <property type="match status" value="2"/>
</dbReference>
<dbReference type="Pfam" id="PF00675">
    <property type="entry name" value="Peptidase_M16"/>
    <property type="match status" value="1"/>
</dbReference>
<dbReference type="OrthoDB" id="9811314at2"/>
<dbReference type="EMBL" id="FQZV01000016">
    <property type="protein sequence ID" value="SHJ17946.1"/>
    <property type="molecule type" value="Genomic_DNA"/>
</dbReference>
<accession>A0A1M6H706</accession>
<name>A0A1M6H706_9FIRM</name>
<sequence length="413" mass="47711">MIKKQFDTKEIFLENGIQLVTVKRDSKLASIQVGLRIGTIFEKEDEKGICHFIEHMLFKGTKKRNNNQINQALEERGGSYNAYTDYTSTVFAVTALAEELEESAEILADMMINATFPEEEVERERGVILAEYKTSMDDVEQYSFQQAHETAFQNSPLRYDVIGTEKSIKGFTKIQLERFYYNHYIPNQCVISIVSPMEHTAVEAMVNQYFGCWQPGILQSRNVAIEKHMSLQRVTYKKHIEQNTLIYLYTFHGLSRMEELALEILNHKLGESPNSILFRALREEKGIAYDVYSEMDATEYIKILSIYTAVGEEDVFEAQSIIEDCIHKIQSREICFDEKNVRLMKKVIKTAVASMLEDSSELASYIVHQKLAGKKIEEFEDDLKAMEKIHAEDIYRVAEKVLREPMVHILMGQ</sequence>
<comment type="similarity">
    <text evidence="1">Belongs to the peptidase M16 family.</text>
</comment>
<dbReference type="RefSeq" id="WP_110940689.1">
    <property type="nucleotide sequence ID" value="NZ_FQZV01000016.1"/>
</dbReference>
<dbReference type="InterPro" id="IPR011765">
    <property type="entry name" value="Pept_M16_N"/>
</dbReference>
<organism evidence="4 5">
    <name type="scientific">Geosporobacter subterraneus DSM 17957</name>
    <dbReference type="NCBI Taxonomy" id="1121919"/>
    <lineage>
        <taxon>Bacteria</taxon>
        <taxon>Bacillati</taxon>
        <taxon>Bacillota</taxon>
        <taxon>Clostridia</taxon>
        <taxon>Peptostreptococcales</taxon>
        <taxon>Thermotaleaceae</taxon>
        <taxon>Geosporobacter</taxon>
    </lineage>
</organism>
<dbReference type="PANTHER" id="PTHR11851">
    <property type="entry name" value="METALLOPROTEASE"/>
    <property type="match status" value="1"/>
</dbReference>
<proteinExistence type="inferred from homology"/>
<dbReference type="AlphaFoldDB" id="A0A1M6H706"/>
<dbReference type="Pfam" id="PF05193">
    <property type="entry name" value="Peptidase_M16_C"/>
    <property type="match status" value="1"/>
</dbReference>
<protein>
    <submittedName>
        <fullName evidence="4">Predicted Zn-dependent peptidase</fullName>
    </submittedName>
</protein>
<dbReference type="Proteomes" id="UP000184536">
    <property type="component" value="Unassembled WGS sequence"/>
</dbReference>
<keyword evidence="5" id="KW-1185">Reference proteome</keyword>
<dbReference type="Gene3D" id="3.30.830.10">
    <property type="entry name" value="Metalloenzyme, LuxS/M16 peptidase-like"/>
    <property type="match status" value="2"/>
</dbReference>
<dbReference type="InterPro" id="IPR050361">
    <property type="entry name" value="MPP/UQCRC_Complex"/>
</dbReference>
<dbReference type="GO" id="GO:0046872">
    <property type="term" value="F:metal ion binding"/>
    <property type="evidence" value="ECO:0007669"/>
    <property type="project" value="InterPro"/>
</dbReference>
<feature type="domain" description="Peptidase M16 N-terminal" evidence="2">
    <location>
        <begin position="25"/>
        <end position="164"/>
    </location>
</feature>
<reference evidence="5" key="1">
    <citation type="submission" date="2016-11" db="EMBL/GenBank/DDBJ databases">
        <authorList>
            <person name="Varghese N."/>
            <person name="Submissions S."/>
        </authorList>
    </citation>
    <scope>NUCLEOTIDE SEQUENCE [LARGE SCALE GENOMIC DNA]</scope>
    <source>
        <strain evidence="5">DSM 17957</strain>
    </source>
</reference>
<evidence type="ECO:0000259" key="2">
    <source>
        <dbReference type="Pfam" id="PF00675"/>
    </source>
</evidence>
<dbReference type="STRING" id="1121919.SAMN02745975_01465"/>